<evidence type="ECO:0000259" key="2">
    <source>
        <dbReference type="Pfam" id="PF04773"/>
    </source>
</evidence>
<feature type="domain" description="FecR protein" evidence="2">
    <location>
        <begin position="173"/>
        <end position="268"/>
    </location>
</feature>
<feature type="transmembrane region" description="Helical" evidence="1">
    <location>
        <begin position="78"/>
        <end position="99"/>
    </location>
</feature>
<dbReference type="FunFam" id="2.60.120.1440:FF:000001">
    <property type="entry name" value="Putative anti-sigma factor"/>
    <property type="match status" value="1"/>
</dbReference>
<evidence type="ECO:0000313" key="5">
    <source>
        <dbReference type="Proteomes" id="UP000199666"/>
    </source>
</evidence>
<name>A0A1I2Z8C4_9SPHI</name>
<dbReference type="STRING" id="414048.SAMN04489864_10961"/>
<protein>
    <submittedName>
        <fullName evidence="4">FecR protein</fullName>
    </submittedName>
</protein>
<dbReference type="InterPro" id="IPR032508">
    <property type="entry name" value="FecR_C"/>
</dbReference>
<keyword evidence="1" id="KW-0472">Membrane</keyword>
<dbReference type="GO" id="GO:0016989">
    <property type="term" value="F:sigma factor antagonist activity"/>
    <property type="evidence" value="ECO:0007669"/>
    <property type="project" value="TreeGrafter"/>
</dbReference>
<keyword evidence="1" id="KW-1133">Transmembrane helix</keyword>
<proteinExistence type="predicted"/>
<dbReference type="Gene3D" id="2.60.120.1440">
    <property type="match status" value="1"/>
</dbReference>
<dbReference type="InterPro" id="IPR012373">
    <property type="entry name" value="Ferrdict_sens_TM"/>
</dbReference>
<keyword evidence="1" id="KW-0812">Transmembrane</keyword>
<evidence type="ECO:0000259" key="3">
    <source>
        <dbReference type="Pfam" id="PF16344"/>
    </source>
</evidence>
<dbReference type="InterPro" id="IPR006860">
    <property type="entry name" value="FecR"/>
</dbReference>
<accession>A0A1I2Z8C4</accession>
<evidence type="ECO:0000313" key="4">
    <source>
        <dbReference type="EMBL" id="SFH34044.1"/>
    </source>
</evidence>
<dbReference type="PANTHER" id="PTHR30273">
    <property type="entry name" value="PERIPLASMIC SIGNAL SENSOR AND SIGMA FACTOR ACTIVATOR FECR-RELATED"/>
    <property type="match status" value="1"/>
</dbReference>
<reference evidence="4 5" key="1">
    <citation type="submission" date="2016-10" db="EMBL/GenBank/DDBJ databases">
        <authorList>
            <person name="de Groot N.N."/>
        </authorList>
    </citation>
    <scope>NUCLEOTIDE SEQUENCE [LARGE SCALE GENOMIC DNA]</scope>
    <source>
        <strain evidence="4 5">DSM 18684</strain>
    </source>
</reference>
<keyword evidence="5" id="KW-1185">Reference proteome</keyword>
<dbReference type="Pfam" id="PF16344">
    <property type="entry name" value="FecR_C"/>
    <property type="match status" value="1"/>
</dbReference>
<gene>
    <name evidence="4" type="ORF">SAMN04489864_10961</name>
</gene>
<feature type="domain" description="Protein FecR C-terminal" evidence="3">
    <location>
        <begin position="311"/>
        <end position="377"/>
    </location>
</feature>
<dbReference type="Proteomes" id="UP000199666">
    <property type="component" value="Unassembled WGS sequence"/>
</dbReference>
<sequence>MEKKEKDYLRIALERYRLGTATADEIAFLEKYYAVFEEKESFFASHDQEMYETLNTELKSAIDQEINRSNESFSLRPWVKYFAAASVLLILSISIYLTISQKPYQRVSKTNDFAAGSDKAILKLGDGTEILLDTATNGAIVQLDGLTITKNDAGEIEYKTNPTFSSDVVTYNTITIPNGGKYHVVLPDGSNVWLNAASSLRYPTIFKGKERQVEITGEGYFEVTKNKEMPFIVSCRNQKITVLGTHFNINSYEDEDGIKTTLLEGSVKVETAKDALLIKPGEQAYLNSSNLAIQKKAVDIAQETAWKDNLFSFKGDDVQSIMRQVSRWYDVEISYQGNITDQKFYGEISRTSKLSEVFAILELNNVHFKSKGRKIIVSSEDN</sequence>
<evidence type="ECO:0000256" key="1">
    <source>
        <dbReference type="SAM" id="Phobius"/>
    </source>
</evidence>
<dbReference type="EMBL" id="FOPP01000009">
    <property type="protein sequence ID" value="SFH34044.1"/>
    <property type="molecule type" value="Genomic_DNA"/>
</dbReference>
<dbReference type="AlphaFoldDB" id="A0A1I2Z8C4"/>
<dbReference type="RefSeq" id="WP_090995923.1">
    <property type="nucleotide sequence ID" value="NZ_FOPP01000009.1"/>
</dbReference>
<dbReference type="Pfam" id="PF04773">
    <property type="entry name" value="FecR"/>
    <property type="match status" value="1"/>
</dbReference>
<dbReference type="OrthoDB" id="1099963at2"/>
<organism evidence="4 5">
    <name type="scientific">Pedobacter insulae</name>
    <dbReference type="NCBI Taxonomy" id="414048"/>
    <lineage>
        <taxon>Bacteria</taxon>
        <taxon>Pseudomonadati</taxon>
        <taxon>Bacteroidota</taxon>
        <taxon>Sphingobacteriia</taxon>
        <taxon>Sphingobacteriales</taxon>
        <taxon>Sphingobacteriaceae</taxon>
        <taxon>Pedobacter</taxon>
    </lineage>
</organism>
<dbReference type="Gene3D" id="3.55.50.30">
    <property type="match status" value="1"/>
</dbReference>
<dbReference type="PANTHER" id="PTHR30273:SF2">
    <property type="entry name" value="PROTEIN FECR"/>
    <property type="match status" value="1"/>
</dbReference>
<dbReference type="PIRSF" id="PIRSF018266">
    <property type="entry name" value="FecR"/>
    <property type="match status" value="1"/>
</dbReference>